<accession>A0A2H0NCJ8</accession>
<evidence type="ECO:0000256" key="1">
    <source>
        <dbReference type="SAM" id="Phobius"/>
    </source>
</evidence>
<keyword evidence="1" id="KW-0812">Transmembrane</keyword>
<dbReference type="Proteomes" id="UP000230564">
    <property type="component" value="Unassembled WGS sequence"/>
</dbReference>
<organism evidence="2 3">
    <name type="scientific">Candidatus Komeilibacteria bacterium CG11_big_fil_rev_8_21_14_0_20_36_20</name>
    <dbReference type="NCBI Taxonomy" id="1974477"/>
    <lineage>
        <taxon>Bacteria</taxon>
        <taxon>Candidatus Komeiliibacteriota</taxon>
    </lineage>
</organism>
<dbReference type="EMBL" id="PCWQ01000012">
    <property type="protein sequence ID" value="PIR06620.1"/>
    <property type="molecule type" value="Genomic_DNA"/>
</dbReference>
<evidence type="ECO:0000313" key="2">
    <source>
        <dbReference type="EMBL" id="PIR06620.1"/>
    </source>
</evidence>
<dbReference type="AlphaFoldDB" id="A0A2H0NCJ8"/>
<feature type="transmembrane region" description="Helical" evidence="1">
    <location>
        <begin position="45"/>
        <end position="64"/>
    </location>
</feature>
<evidence type="ECO:0000313" key="3">
    <source>
        <dbReference type="Proteomes" id="UP000230564"/>
    </source>
</evidence>
<comment type="caution">
    <text evidence="2">The sequence shown here is derived from an EMBL/GenBank/DDBJ whole genome shotgun (WGS) entry which is preliminary data.</text>
</comment>
<reference evidence="2 3" key="1">
    <citation type="submission" date="2017-09" db="EMBL/GenBank/DDBJ databases">
        <title>Depth-based differentiation of microbial function through sediment-hosted aquifers and enrichment of novel symbionts in the deep terrestrial subsurface.</title>
        <authorList>
            <person name="Probst A.J."/>
            <person name="Ladd B."/>
            <person name="Jarett J.K."/>
            <person name="Geller-Mcgrath D.E."/>
            <person name="Sieber C.M."/>
            <person name="Emerson J.B."/>
            <person name="Anantharaman K."/>
            <person name="Thomas B.C."/>
            <person name="Malmstrom R."/>
            <person name="Stieglmeier M."/>
            <person name="Klingl A."/>
            <person name="Woyke T."/>
            <person name="Ryan C.M."/>
            <person name="Banfield J.F."/>
        </authorList>
    </citation>
    <scope>NUCLEOTIDE SEQUENCE [LARGE SCALE GENOMIC DNA]</scope>
    <source>
        <strain evidence="2">CG11_big_fil_rev_8_21_14_0_20_36_20</strain>
    </source>
</reference>
<gene>
    <name evidence="2" type="ORF">COV55_03795</name>
</gene>
<sequence>MKKLTKNWQSRAFWKNLSNFWGLVAILLFLVDFFSFHVYDVASSSVAVIYIGVLSLYVGSKEFYRWKTKGKFQSKYFGEIHVIFWTIVMAIFVIIGFLSHGLLNIPPEFIATYISVLGIFAISQQSKSFKLKG</sequence>
<feature type="transmembrane region" description="Helical" evidence="1">
    <location>
        <begin position="20"/>
        <end position="39"/>
    </location>
</feature>
<keyword evidence="1" id="KW-0472">Membrane</keyword>
<proteinExistence type="predicted"/>
<keyword evidence="1" id="KW-1133">Transmembrane helix</keyword>
<protein>
    <submittedName>
        <fullName evidence="2">Uncharacterized protein</fullName>
    </submittedName>
</protein>
<feature type="transmembrane region" description="Helical" evidence="1">
    <location>
        <begin position="76"/>
        <end position="99"/>
    </location>
</feature>
<name>A0A2H0NCJ8_9BACT</name>